<sequence>MKVALAILLNIGLLAVLLPWLQRQWRWAGPTWWRWALVLGLCLRLGVGLARNWTLKLDAEYMSSLARDVTTQLWTNPAAAFQTFTQAVVIIPYKSLSGGVLYDAVFQSTSNTWILIKILALLNLGSLGFGWINSFYISVFAFVGCWQLVRCLRLVLPGTPVGAGVVAFLLWPTAWFWATGISKEAVLLGSGAWLTARVLGPLYGPTDTRPRRWWRSVGWWLATGVLAWLHFHLRYFFALPLLGVLGAVALARGIALLGWRHTRMIQGTVIISVLAAGLWLLPQLSVAFSVNKFTYQVIRVYSHEVTQSVGKPHIEYPNLRPTIESIAAHAPLAAANSITRPWLGESRQPLYIIMSLENAGLILLILLALVAAWRGRSGHLPFELGVGLAVFCVVLAILIGLTTPNYGSLSRYRSGLLPFLVFLLLQNDYAAALLHRLGLREITPPVPSSVEGLAGPAA</sequence>
<accession>A0A1G1T7F4</accession>
<protein>
    <recommendedName>
        <fullName evidence="4">Glycosyltransferase RgtA/B/C/D-like domain-containing protein</fullName>
    </recommendedName>
</protein>
<feature type="transmembrane region" description="Helical" evidence="1">
    <location>
        <begin position="154"/>
        <end position="173"/>
    </location>
</feature>
<reference evidence="2 3" key="1">
    <citation type="submission" date="2016-08" db="EMBL/GenBank/DDBJ databases">
        <title>Hymenobacter coccineus sp. nov., Hymenobacter lapidarius sp. nov. and Hymenobacter glacialis sp. nov., isolated from Antarctic soil.</title>
        <authorList>
            <person name="Sedlacek I."/>
            <person name="Kralova S."/>
            <person name="Kyrova K."/>
            <person name="Maslanova I."/>
            <person name="Stankova E."/>
            <person name="Vrbovska V."/>
            <person name="Nemec M."/>
            <person name="Bartak M."/>
            <person name="Svec P."/>
            <person name="Busse H.-J."/>
            <person name="Pantucek R."/>
        </authorList>
    </citation>
    <scope>NUCLEOTIDE SEQUENCE [LARGE SCALE GENOMIC DNA]</scope>
    <source>
        <strain evidence="2 3">CCM 8648</strain>
    </source>
</reference>
<name>A0A1G1T7F4_9BACT</name>
<feature type="transmembrane region" description="Helical" evidence="1">
    <location>
        <begin position="33"/>
        <end position="53"/>
    </location>
</feature>
<evidence type="ECO:0000256" key="1">
    <source>
        <dbReference type="SAM" id="Phobius"/>
    </source>
</evidence>
<feature type="transmembrane region" description="Helical" evidence="1">
    <location>
        <begin position="350"/>
        <end position="372"/>
    </location>
</feature>
<dbReference type="STRING" id="1908236.BEN48_00020"/>
<keyword evidence="3" id="KW-1185">Reference proteome</keyword>
<keyword evidence="1" id="KW-0472">Membrane</keyword>
<dbReference type="AlphaFoldDB" id="A0A1G1T7F4"/>
<dbReference type="Proteomes" id="UP000177791">
    <property type="component" value="Unassembled WGS sequence"/>
</dbReference>
<evidence type="ECO:0000313" key="2">
    <source>
        <dbReference type="EMBL" id="OGX86799.1"/>
    </source>
</evidence>
<dbReference type="OrthoDB" id="876946at2"/>
<proteinExistence type="predicted"/>
<feature type="transmembrane region" description="Helical" evidence="1">
    <location>
        <begin position="269"/>
        <end position="290"/>
    </location>
</feature>
<dbReference type="RefSeq" id="WP_070733353.1">
    <property type="nucleotide sequence ID" value="NZ_MDZC01000046.1"/>
</dbReference>
<feature type="transmembrane region" description="Helical" evidence="1">
    <location>
        <begin position="113"/>
        <end position="142"/>
    </location>
</feature>
<keyword evidence="1" id="KW-1133">Transmembrane helix</keyword>
<keyword evidence="1" id="KW-0812">Transmembrane</keyword>
<organism evidence="2 3">
    <name type="scientific">Hymenobacter glacialis</name>
    <dbReference type="NCBI Taxonomy" id="1908236"/>
    <lineage>
        <taxon>Bacteria</taxon>
        <taxon>Pseudomonadati</taxon>
        <taxon>Bacteroidota</taxon>
        <taxon>Cytophagia</taxon>
        <taxon>Cytophagales</taxon>
        <taxon>Hymenobacteraceae</taxon>
        <taxon>Hymenobacter</taxon>
    </lineage>
</organism>
<dbReference type="EMBL" id="MDZC01000046">
    <property type="protein sequence ID" value="OGX86799.1"/>
    <property type="molecule type" value="Genomic_DNA"/>
</dbReference>
<evidence type="ECO:0000313" key="3">
    <source>
        <dbReference type="Proteomes" id="UP000177791"/>
    </source>
</evidence>
<comment type="caution">
    <text evidence="2">The sequence shown here is derived from an EMBL/GenBank/DDBJ whole genome shotgun (WGS) entry which is preliminary data.</text>
</comment>
<gene>
    <name evidence="2" type="ORF">BEN48_00020</name>
</gene>
<feature type="transmembrane region" description="Helical" evidence="1">
    <location>
        <begin position="237"/>
        <end position="257"/>
    </location>
</feature>
<evidence type="ECO:0008006" key="4">
    <source>
        <dbReference type="Google" id="ProtNLM"/>
    </source>
</evidence>
<feature type="transmembrane region" description="Helical" evidence="1">
    <location>
        <begin position="384"/>
        <end position="403"/>
    </location>
</feature>
<feature type="transmembrane region" description="Helical" evidence="1">
    <location>
        <begin position="415"/>
        <end position="434"/>
    </location>
</feature>